<dbReference type="EMBL" id="RSCM01000001">
    <property type="protein sequence ID" value="RUS99674.1"/>
    <property type="molecule type" value="Genomic_DNA"/>
</dbReference>
<gene>
    <name evidence="1" type="ORF">DSM107003_02580</name>
</gene>
<dbReference type="GO" id="GO:0016787">
    <property type="term" value="F:hydrolase activity"/>
    <property type="evidence" value="ECO:0007669"/>
    <property type="project" value="UniProtKB-KW"/>
</dbReference>
<reference evidence="1 2" key="1">
    <citation type="journal article" date="2019" name="Genome Biol. Evol.">
        <title>Day and night: Metabolic profiles and evolutionary relationships of six axenic non-marine cyanobacteria.</title>
        <authorList>
            <person name="Will S.E."/>
            <person name="Henke P."/>
            <person name="Boedeker C."/>
            <person name="Huang S."/>
            <person name="Brinkmann H."/>
            <person name="Rohde M."/>
            <person name="Jarek M."/>
            <person name="Friedl T."/>
            <person name="Seufert S."/>
            <person name="Schumacher M."/>
            <person name="Overmann J."/>
            <person name="Neumann-Schaal M."/>
            <person name="Petersen J."/>
        </authorList>
    </citation>
    <scope>NUCLEOTIDE SEQUENCE [LARGE SCALE GENOMIC DNA]</scope>
    <source>
        <strain evidence="1 2">SAG 1403-4b</strain>
    </source>
</reference>
<dbReference type="AlphaFoldDB" id="A0A433V0P2"/>
<dbReference type="OrthoDB" id="9800940at2"/>
<dbReference type="RefSeq" id="WP_127051859.1">
    <property type="nucleotide sequence ID" value="NZ_RSCM01000001.1"/>
</dbReference>
<organism evidence="1 2">
    <name type="scientific">Trichormus variabilis SAG 1403-4b</name>
    <dbReference type="NCBI Taxonomy" id="447716"/>
    <lineage>
        <taxon>Bacteria</taxon>
        <taxon>Bacillati</taxon>
        <taxon>Cyanobacteriota</taxon>
        <taxon>Cyanophyceae</taxon>
        <taxon>Nostocales</taxon>
        <taxon>Nostocaceae</taxon>
        <taxon>Trichormus</taxon>
    </lineage>
</organism>
<protein>
    <submittedName>
        <fullName evidence="1">MBL fold metallo-hydrolase</fullName>
    </submittedName>
</protein>
<sequence length="316" mass="35148">MSNFELSDSLSYVNEELTPTLNNLAGEFWVKFWGVRGLIATPNSHTCGYGSNTACVEIHIAGQRLIFDGGTGLRVLGKTWQHLQEPLEAHLFFTNSQSNRIQGFPFFAPAFITGNCFHIYGTAASNGASIKQCLCDQMLQPHFPYPLQVMQSELLFHHLIPGNTVELGDVKITTALINRNQRSIGYLVSWGDQSMAYVTDLHQSLDLEEQEQILKIIKGVDLLITNATYTPPTNKNHEYAELLWKTPVDLAQSAGVQRLVISHHHPDDDDVFLDQIQNKLKSTFPNVLLACEGMVLPVSNSEGTLNGQQGTEKTHV</sequence>
<keyword evidence="1" id="KW-0378">Hydrolase</keyword>
<name>A0A433V0P2_ANAVA</name>
<evidence type="ECO:0000313" key="1">
    <source>
        <dbReference type="EMBL" id="RUS99674.1"/>
    </source>
</evidence>
<accession>A0A433V0P2</accession>
<dbReference type="Gene3D" id="3.60.15.10">
    <property type="entry name" value="Ribonuclease Z/Hydroxyacylglutathione hydrolase-like"/>
    <property type="match status" value="1"/>
</dbReference>
<evidence type="ECO:0000313" key="2">
    <source>
        <dbReference type="Proteomes" id="UP000276103"/>
    </source>
</evidence>
<dbReference type="CDD" id="cd07715">
    <property type="entry name" value="TaR3-like_MBL-fold"/>
    <property type="match status" value="1"/>
</dbReference>
<dbReference type="SUPFAM" id="SSF56281">
    <property type="entry name" value="Metallo-hydrolase/oxidoreductase"/>
    <property type="match status" value="1"/>
</dbReference>
<proteinExistence type="predicted"/>
<dbReference type="InterPro" id="IPR036866">
    <property type="entry name" value="RibonucZ/Hydroxyglut_hydro"/>
</dbReference>
<keyword evidence="2" id="KW-1185">Reference proteome</keyword>
<comment type="caution">
    <text evidence="1">The sequence shown here is derived from an EMBL/GenBank/DDBJ whole genome shotgun (WGS) entry which is preliminary data.</text>
</comment>
<dbReference type="Proteomes" id="UP000276103">
    <property type="component" value="Unassembled WGS sequence"/>
</dbReference>